<evidence type="ECO:0000256" key="5">
    <source>
        <dbReference type="ARBA" id="ARBA00023159"/>
    </source>
</evidence>
<keyword evidence="3 8" id="KW-0040">ANK repeat</keyword>
<dbReference type="GO" id="GO:0007165">
    <property type="term" value="P:signal transduction"/>
    <property type="evidence" value="ECO:0007669"/>
    <property type="project" value="InterPro"/>
</dbReference>
<dbReference type="InterPro" id="IPR002110">
    <property type="entry name" value="Ankyrin_rpt"/>
</dbReference>
<dbReference type="PROSITE" id="PS50088">
    <property type="entry name" value="ANK_REPEAT"/>
    <property type="match status" value="4"/>
</dbReference>
<dbReference type="GeneID" id="106170138"/>
<evidence type="ECO:0000256" key="7">
    <source>
        <dbReference type="ARBA" id="ARBA00023242"/>
    </source>
</evidence>
<gene>
    <name evidence="12" type="primary">LOC106170138</name>
</gene>
<dbReference type="SMART" id="SM00429">
    <property type="entry name" value="IPT"/>
    <property type="match status" value="1"/>
</dbReference>
<feature type="repeat" description="ANK" evidence="8">
    <location>
        <begin position="747"/>
        <end position="779"/>
    </location>
</feature>
<keyword evidence="11" id="KW-1185">Reference proteome</keyword>
<keyword evidence="6" id="KW-0804">Transcription</keyword>
<feature type="repeat" description="ANK" evidence="8">
    <location>
        <begin position="781"/>
        <end position="814"/>
    </location>
</feature>
<dbReference type="CDD" id="cd08310">
    <property type="entry name" value="Death_NFkB-like"/>
    <property type="match status" value="1"/>
</dbReference>
<dbReference type="Proteomes" id="UP000085678">
    <property type="component" value="Unplaced"/>
</dbReference>
<organism evidence="11 12">
    <name type="scientific">Lingula anatina</name>
    <name type="common">Brachiopod</name>
    <name type="synonym">Lingula unguis</name>
    <dbReference type="NCBI Taxonomy" id="7574"/>
    <lineage>
        <taxon>Eukaryota</taxon>
        <taxon>Metazoa</taxon>
        <taxon>Spiralia</taxon>
        <taxon>Lophotrochozoa</taxon>
        <taxon>Brachiopoda</taxon>
        <taxon>Linguliformea</taxon>
        <taxon>Lingulata</taxon>
        <taxon>Lingulida</taxon>
        <taxon>Linguloidea</taxon>
        <taxon>Lingulidae</taxon>
        <taxon>Lingula</taxon>
    </lineage>
</organism>
<keyword evidence="2" id="KW-0805">Transcription regulation</keyword>
<dbReference type="PROSITE" id="PS50254">
    <property type="entry name" value="REL_2"/>
    <property type="match status" value="1"/>
</dbReference>
<evidence type="ECO:0000256" key="8">
    <source>
        <dbReference type="PROSITE-ProRule" id="PRU00023"/>
    </source>
</evidence>
<evidence type="ECO:0000256" key="9">
    <source>
        <dbReference type="SAM" id="MobiDB-lite"/>
    </source>
</evidence>
<dbReference type="InterPro" id="IPR036770">
    <property type="entry name" value="Ankyrin_rpt-contain_sf"/>
</dbReference>
<dbReference type="PRINTS" id="PR00057">
    <property type="entry name" value="NFKBTNSCPFCT"/>
</dbReference>
<evidence type="ECO:0000313" key="11">
    <source>
        <dbReference type="Proteomes" id="UP000085678"/>
    </source>
</evidence>
<dbReference type="InterPro" id="IPR011029">
    <property type="entry name" value="DEATH-like_dom_sf"/>
</dbReference>
<reference evidence="12" key="1">
    <citation type="submission" date="2025-08" db="UniProtKB">
        <authorList>
            <consortium name="RefSeq"/>
        </authorList>
    </citation>
    <scope>IDENTIFICATION</scope>
    <source>
        <tissue evidence="12">Gonads</tissue>
    </source>
</reference>
<dbReference type="SMART" id="SM00248">
    <property type="entry name" value="ANK"/>
    <property type="match status" value="6"/>
</dbReference>
<accession>A0A1S3J4M4</accession>
<dbReference type="PROSITE" id="PS50297">
    <property type="entry name" value="ANK_REP_REGION"/>
    <property type="match status" value="4"/>
</dbReference>
<comment type="subcellular location">
    <subcellularLocation>
        <location evidence="1">Nucleus</location>
    </subcellularLocation>
</comment>
<dbReference type="InterPro" id="IPR000451">
    <property type="entry name" value="NFkB/Dor"/>
</dbReference>
<evidence type="ECO:0000256" key="6">
    <source>
        <dbReference type="ARBA" id="ARBA00023163"/>
    </source>
</evidence>
<dbReference type="OrthoDB" id="10254686at2759"/>
<dbReference type="SUPFAM" id="SSF48403">
    <property type="entry name" value="Ankyrin repeat"/>
    <property type="match status" value="1"/>
</dbReference>
<proteinExistence type="predicted"/>
<dbReference type="Gene3D" id="1.10.533.10">
    <property type="entry name" value="Death Domain, Fas"/>
    <property type="match status" value="1"/>
</dbReference>
<dbReference type="Pfam" id="PF00531">
    <property type="entry name" value="Death"/>
    <property type="match status" value="1"/>
</dbReference>
<name>A0A1S3J4M4_LINAN</name>
<dbReference type="InterPro" id="IPR013783">
    <property type="entry name" value="Ig-like_fold"/>
</dbReference>
<dbReference type="CDD" id="cd01177">
    <property type="entry name" value="IPT_NFkappaB"/>
    <property type="match status" value="1"/>
</dbReference>
<keyword evidence="4" id="KW-0238">DNA-binding</keyword>
<feature type="repeat" description="ANK" evidence="8">
    <location>
        <begin position="671"/>
        <end position="703"/>
    </location>
</feature>
<protein>
    <submittedName>
        <fullName evidence="12">Nuclear factor NF-kappa-B p105 subunit isoform X2</fullName>
    </submittedName>
</protein>
<dbReference type="RefSeq" id="XP_013405335.1">
    <property type="nucleotide sequence ID" value="XM_013549881.1"/>
</dbReference>
<dbReference type="SUPFAM" id="SSF47986">
    <property type="entry name" value="DEATH domain"/>
    <property type="match status" value="1"/>
</dbReference>
<feature type="compositionally biased region" description="Acidic residues" evidence="9">
    <location>
        <begin position="848"/>
        <end position="863"/>
    </location>
</feature>
<dbReference type="InParanoid" id="A0A1S3J4M4"/>
<dbReference type="SMART" id="SM00005">
    <property type="entry name" value="DEATH"/>
    <property type="match status" value="1"/>
</dbReference>
<evidence type="ECO:0000313" key="12">
    <source>
        <dbReference type="RefSeq" id="XP_013405335.1"/>
    </source>
</evidence>
<evidence type="ECO:0000259" key="10">
    <source>
        <dbReference type="PROSITE" id="PS50254"/>
    </source>
</evidence>
<dbReference type="Pfam" id="PF16179">
    <property type="entry name" value="RHD_dimer"/>
    <property type="match status" value="1"/>
</dbReference>
<dbReference type="PANTHER" id="PTHR24169:SF28">
    <property type="entry name" value="NUCLEAR FACTOR NF-KAPPA-B P110 SUBUNIT"/>
    <property type="match status" value="1"/>
</dbReference>
<feature type="region of interest" description="Disordered" evidence="9">
    <location>
        <begin position="845"/>
        <end position="873"/>
    </location>
</feature>
<dbReference type="SUPFAM" id="SSF49417">
    <property type="entry name" value="p53-like transcription factors"/>
    <property type="match status" value="1"/>
</dbReference>
<dbReference type="Pfam" id="PF00554">
    <property type="entry name" value="RHD_DNA_bind"/>
    <property type="match status" value="1"/>
</dbReference>
<dbReference type="PROSITE" id="PS01204">
    <property type="entry name" value="REL_1"/>
    <property type="match status" value="1"/>
</dbReference>
<dbReference type="STRING" id="7574.A0A1S3J4M4"/>
<dbReference type="Gene3D" id="2.60.40.10">
    <property type="entry name" value="Immunoglobulins"/>
    <property type="match status" value="1"/>
</dbReference>
<evidence type="ECO:0000256" key="1">
    <source>
        <dbReference type="ARBA" id="ARBA00004123"/>
    </source>
</evidence>
<dbReference type="InterPro" id="IPR033926">
    <property type="entry name" value="IPT_NFkappaB"/>
</dbReference>
<feature type="repeat" description="ANK" evidence="8">
    <location>
        <begin position="815"/>
        <end position="847"/>
    </location>
</feature>
<dbReference type="Gene3D" id="2.60.40.340">
    <property type="entry name" value="Rel homology domain (RHD), DNA-binding domain"/>
    <property type="match status" value="1"/>
</dbReference>
<dbReference type="InterPro" id="IPR030492">
    <property type="entry name" value="RHD_CS"/>
</dbReference>
<dbReference type="PANTHER" id="PTHR24169">
    <property type="entry name" value="NUCLEAR FACTOR NF-KAPPA-B PROTEIN"/>
    <property type="match status" value="1"/>
</dbReference>
<dbReference type="Pfam" id="PF12796">
    <property type="entry name" value="Ank_2"/>
    <property type="match status" value="2"/>
</dbReference>
<dbReference type="InterPro" id="IPR002909">
    <property type="entry name" value="IPT_dom"/>
</dbReference>
<dbReference type="InterPro" id="IPR032397">
    <property type="entry name" value="RHD_dimer"/>
</dbReference>
<dbReference type="FunFam" id="2.60.40.10:FF:000046">
    <property type="entry name" value="Nuclear factor NF-kappa-B p105 subunit"/>
    <property type="match status" value="1"/>
</dbReference>
<feature type="domain" description="RHD" evidence="10">
    <location>
        <begin position="67"/>
        <end position="263"/>
    </location>
</feature>
<dbReference type="GO" id="GO:0005737">
    <property type="term" value="C:cytoplasm"/>
    <property type="evidence" value="ECO:0007669"/>
    <property type="project" value="InterPro"/>
</dbReference>
<dbReference type="InterPro" id="IPR000488">
    <property type="entry name" value="Death_dom"/>
</dbReference>
<evidence type="ECO:0000256" key="2">
    <source>
        <dbReference type="ARBA" id="ARBA00023015"/>
    </source>
</evidence>
<evidence type="ECO:0000256" key="3">
    <source>
        <dbReference type="ARBA" id="ARBA00023043"/>
    </source>
</evidence>
<sequence>MVDESEDSLDLTGHYSAEEDHDVRIAMAVGEAGPKQNGNNNLYPTTMNGVAAEVTPVINGFGSNTVGDEPYLEIVEEPQSRGFRFRYKCEGGSHGGLQGENSEKGKKTYPTVRINNWTGAARIVVSLVTDEEVPKTHAHELVGKNCQNGICLVELKGGSNNTATFPNMGVQHITRRNLVNVLSERIQESIRLNHVLVTGNPNAGLTEAEKNQAKEQAEEQAKGMHLSTVRLCFQAYLMDENGTYSRMLPSVISKQIYDCKAPGAAALKICRLDRQAGSVRGNDEVFLLCDKVQKDDIAVRFFEEDEDGRLKWEAYGNFGPPDVHRQYAIVFKTPPYYDLKITRPKVVYMELVRRSDKQSSDPKPWTYYPELEDMDEISKKRKKTVGFPFSRYGGSGGSSGGYSSGGSGGGGSGLVGPAGGTGAGGSATYNFAGTSQGVNRPVNPPMMKGSGYVQQPSLSTQPISNLNGNMSRANQHPIKMQNIGGSMAAPSFPHYGPTDSEDLVTDSAPDFDDMNMFSPPYDSSSNQPYYGYPQKGLLARGTISVGKENNWKSDMENITSKTKQMGLDEVPIPTKGTSAPEPQPDSLSQQNNDLVMRLAARTAEALQDYAATGDTKALLAVQRHLVGVQDEAGDNCVHIAVIHKRVEACKNLLSVAVTIPNSNIVNQLNKRRQTPLHLAVLTQQPLVVDLLLKSGADPYIVDLHGNTATHLAAELGSKGCLEVLLKYMRLNTSPSNPFPELAMYNYEGFAPVHLAALCGSLQALKVILRVQTDVNIQDGKSGRTALHHAVEKEDLALVGCLLLEAGADVNATTYDGNTALHLACGRECTGMVALLMAAGADPNIENSELLEEEKDDEGDGVDEEEKKKNDPEEDLIGHTAFDLAWRNAKIQKILNGEPYSTFRDVEDHSAHLIKSGGKVYTLSQDSGLGSSSVTGDLDKLDYMSRVSLAKLLDPCKTDQDWEAVAKYLDLGHLVSTFRPQKSPTLSLLDNYEVLDGTISQLTQCLKELGRTDAIAIIEELQELASEVKKTGIHSSVKQLIPPRRGQEPEKCDSGVESFFTPDDTRQEIVTH</sequence>
<dbReference type="Gene3D" id="1.25.40.20">
    <property type="entry name" value="Ankyrin repeat-containing domain"/>
    <property type="match status" value="1"/>
</dbReference>
<dbReference type="InterPro" id="IPR008967">
    <property type="entry name" value="p53-like_TF_DNA-bd_sf"/>
</dbReference>
<keyword evidence="5" id="KW-0010">Activator</keyword>
<keyword evidence="7" id="KW-0539">Nucleus</keyword>
<dbReference type="SUPFAM" id="SSF81296">
    <property type="entry name" value="E set domains"/>
    <property type="match status" value="1"/>
</dbReference>
<dbReference type="InterPro" id="IPR037059">
    <property type="entry name" value="RHD_DNA_bind_dom_sf"/>
</dbReference>
<evidence type="ECO:0000256" key="4">
    <source>
        <dbReference type="ARBA" id="ARBA00023125"/>
    </source>
</evidence>
<dbReference type="GO" id="GO:0005634">
    <property type="term" value="C:nucleus"/>
    <property type="evidence" value="ECO:0007669"/>
    <property type="project" value="UniProtKB-SubCell"/>
</dbReference>
<dbReference type="InterPro" id="IPR011539">
    <property type="entry name" value="RHD_DNA_bind_dom"/>
</dbReference>
<dbReference type="GO" id="GO:0000981">
    <property type="term" value="F:DNA-binding transcription factor activity, RNA polymerase II-specific"/>
    <property type="evidence" value="ECO:0007669"/>
    <property type="project" value="TreeGrafter"/>
</dbReference>
<dbReference type="AlphaFoldDB" id="A0A1S3J4M4"/>
<dbReference type="GO" id="GO:0000978">
    <property type="term" value="F:RNA polymerase II cis-regulatory region sequence-specific DNA binding"/>
    <property type="evidence" value="ECO:0007669"/>
    <property type="project" value="TreeGrafter"/>
</dbReference>
<dbReference type="InterPro" id="IPR014756">
    <property type="entry name" value="Ig_E-set"/>
</dbReference>